<comment type="cofactor">
    <cofactor evidence="2">
        <name>Mg(2+)</name>
        <dbReference type="ChEBI" id="CHEBI:18420"/>
    </cofactor>
</comment>
<dbReference type="PANTHER" id="PTHR11839:SF18">
    <property type="entry name" value="NUDIX HYDROLASE DOMAIN-CONTAINING PROTEIN"/>
    <property type="match status" value="1"/>
</dbReference>
<comment type="similarity">
    <text evidence="3">Belongs to the Nudix hydrolase family. NudK subfamily.</text>
</comment>
<organism evidence="9 10">
    <name type="scientific">Ahniella affigens</name>
    <dbReference type="NCBI Taxonomy" id="2021234"/>
    <lineage>
        <taxon>Bacteria</taxon>
        <taxon>Pseudomonadati</taxon>
        <taxon>Pseudomonadota</taxon>
        <taxon>Gammaproteobacteria</taxon>
        <taxon>Lysobacterales</taxon>
        <taxon>Rhodanobacteraceae</taxon>
        <taxon>Ahniella</taxon>
    </lineage>
</organism>
<evidence type="ECO:0000256" key="2">
    <source>
        <dbReference type="ARBA" id="ARBA00001946"/>
    </source>
</evidence>
<evidence type="ECO:0000259" key="8">
    <source>
        <dbReference type="PROSITE" id="PS51462"/>
    </source>
</evidence>
<evidence type="ECO:0000256" key="7">
    <source>
        <dbReference type="ARBA" id="ARBA00032272"/>
    </source>
</evidence>
<dbReference type="GO" id="GO:0016787">
    <property type="term" value="F:hydrolase activity"/>
    <property type="evidence" value="ECO:0007669"/>
    <property type="project" value="UniProtKB-KW"/>
</dbReference>
<sequence>MTETVTLFNGRWLRIKARNGWEFAERVNPRGAVIVVALTPARELLFVEQYRPPIQATTIEMPAGLIGDLAGSEDEDILESARRELEEETGYQASRLDYVMGGPVSAGMSTEYAHFIRATGLTQVSAGGGDETEQIVVHRVPLAEAAVWLMAKQAEGFPMDPKIWSGLYFAERDARGQLWPEPTGP</sequence>
<dbReference type="GO" id="GO:0006753">
    <property type="term" value="P:nucleoside phosphate metabolic process"/>
    <property type="evidence" value="ECO:0007669"/>
    <property type="project" value="TreeGrafter"/>
</dbReference>
<dbReference type="SUPFAM" id="SSF55811">
    <property type="entry name" value="Nudix"/>
    <property type="match status" value="1"/>
</dbReference>
<protein>
    <recommendedName>
        <fullName evidence="4">GDP-mannose pyrophosphatase</fullName>
    </recommendedName>
    <alternativeName>
        <fullName evidence="6">GDP-mannose hydrolase</fullName>
    </alternativeName>
    <alternativeName>
        <fullName evidence="7">GDPMK</fullName>
    </alternativeName>
</protein>
<accession>A0A2P1PSA3</accession>
<comment type="catalytic activity">
    <reaction evidence="1">
        <text>GDP-alpha-D-mannose + H2O = alpha-D-mannose 1-phosphate + GMP + 2 H(+)</text>
        <dbReference type="Rhea" id="RHEA:27978"/>
        <dbReference type="ChEBI" id="CHEBI:15377"/>
        <dbReference type="ChEBI" id="CHEBI:15378"/>
        <dbReference type="ChEBI" id="CHEBI:57527"/>
        <dbReference type="ChEBI" id="CHEBI:58115"/>
        <dbReference type="ChEBI" id="CHEBI:58409"/>
    </reaction>
</comment>
<reference evidence="9 10" key="1">
    <citation type="submission" date="2018-03" db="EMBL/GenBank/DDBJ databases">
        <title>Ahniella affigens gen. nov., sp. nov., a gammaproteobacterium isolated from sandy soil near a stream.</title>
        <authorList>
            <person name="Ko Y."/>
            <person name="Kim J.-H."/>
        </authorList>
    </citation>
    <scope>NUCLEOTIDE SEQUENCE [LARGE SCALE GENOMIC DNA]</scope>
    <source>
        <strain evidence="9 10">D13</strain>
    </source>
</reference>
<dbReference type="OrthoDB" id="9794310at2"/>
<reference evidence="9 10" key="2">
    <citation type="submission" date="2018-03" db="EMBL/GenBank/DDBJ databases">
        <authorList>
            <person name="Keele B.F."/>
        </authorList>
    </citation>
    <scope>NUCLEOTIDE SEQUENCE [LARGE SCALE GENOMIC DNA]</scope>
    <source>
        <strain evidence="9 10">D13</strain>
    </source>
</reference>
<keyword evidence="10" id="KW-1185">Reference proteome</keyword>
<dbReference type="AlphaFoldDB" id="A0A2P1PSA3"/>
<evidence type="ECO:0000313" key="10">
    <source>
        <dbReference type="Proteomes" id="UP000241074"/>
    </source>
</evidence>
<dbReference type="PROSITE" id="PS51462">
    <property type="entry name" value="NUDIX"/>
    <property type="match status" value="1"/>
</dbReference>
<dbReference type="RefSeq" id="WP_106891656.1">
    <property type="nucleotide sequence ID" value="NZ_CP027860.1"/>
</dbReference>
<dbReference type="CDD" id="cd03424">
    <property type="entry name" value="NUDIX_ADPRase_Nudt5_UGPPase_Nudt14"/>
    <property type="match status" value="1"/>
</dbReference>
<evidence type="ECO:0000256" key="4">
    <source>
        <dbReference type="ARBA" id="ARBA00016377"/>
    </source>
</evidence>
<keyword evidence="5" id="KW-0378">Hydrolase</keyword>
<dbReference type="PANTHER" id="PTHR11839">
    <property type="entry name" value="UDP/ADP-SUGAR PYROPHOSPHATASE"/>
    <property type="match status" value="1"/>
</dbReference>
<evidence type="ECO:0000256" key="1">
    <source>
        <dbReference type="ARBA" id="ARBA00000847"/>
    </source>
</evidence>
<evidence type="ECO:0000256" key="6">
    <source>
        <dbReference type="ARBA" id="ARBA00032162"/>
    </source>
</evidence>
<dbReference type="GO" id="GO:0019693">
    <property type="term" value="P:ribose phosphate metabolic process"/>
    <property type="evidence" value="ECO:0007669"/>
    <property type="project" value="TreeGrafter"/>
</dbReference>
<dbReference type="KEGG" id="xba:C7S18_11230"/>
<dbReference type="Proteomes" id="UP000241074">
    <property type="component" value="Chromosome"/>
</dbReference>
<dbReference type="InterPro" id="IPR000086">
    <property type="entry name" value="NUDIX_hydrolase_dom"/>
</dbReference>
<gene>
    <name evidence="9" type="ORF">C7S18_11230</name>
</gene>
<dbReference type="Gene3D" id="3.90.79.10">
    <property type="entry name" value="Nucleoside Triphosphate Pyrophosphohydrolase"/>
    <property type="match status" value="1"/>
</dbReference>
<evidence type="ECO:0000256" key="3">
    <source>
        <dbReference type="ARBA" id="ARBA00007275"/>
    </source>
</evidence>
<dbReference type="EMBL" id="CP027860">
    <property type="protein sequence ID" value="AVP97736.1"/>
    <property type="molecule type" value="Genomic_DNA"/>
</dbReference>
<evidence type="ECO:0000313" key="9">
    <source>
        <dbReference type="EMBL" id="AVP97736.1"/>
    </source>
</evidence>
<feature type="domain" description="Nudix hydrolase" evidence="8">
    <location>
        <begin position="28"/>
        <end position="171"/>
    </location>
</feature>
<proteinExistence type="inferred from homology"/>
<name>A0A2P1PSA3_9GAMM</name>
<dbReference type="InterPro" id="IPR015797">
    <property type="entry name" value="NUDIX_hydrolase-like_dom_sf"/>
</dbReference>
<evidence type="ECO:0000256" key="5">
    <source>
        <dbReference type="ARBA" id="ARBA00022801"/>
    </source>
</evidence>
<dbReference type="Pfam" id="PF00293">
    <property type="entry name" value="NUDIX"/>
    <property type="match status" value="1"/>
</dbReference>